<protein>
    <recommendedName>
        <fullName evidence="5">GNAT-like C-terminal domain-containing protein</fullName>
    </recommendedName>
</protein>
<accession>A0ABQ4NC32</accession>
<feature type="domain" description="N-acyltransferase N-terminal" evidence="1">
    <location>
        <begin position="14"/>
        <end position="139"/>
    </location>
</feature>
<dbReference type="InterPro" id="IPR041273">
    <property type="entry name" value="NAT_N"/>
</dbReference>
<proteinExistence type="predicted"/>
<comment type="caution">
    <text evidence="3">The sequence shown here is derived from an EMBL/GenBank/DDBJ whole genome shotgun (WGS) entry which is preliminary data.</text>
</comment>
<sequence length="374" mass="42734">MNGGIDFLDDAYIDAANEYFRLSEPIVEAFRKETERINGDPELQRKARIYHRILVHSGDQVQKLNAELLAMGPEAGMFAAVIYASALPSAIGLYREKGIPLSILRDTLEDFDIWIRHHREKYGVWGLSELGWLARHFRCGIFRLGRLQFMPRTCYLKIKVFRNRDSGALVALSDTGVAFRADGQIDGTNGVTDPDGRWEAVYTNDGRTASGNQIWPQGYADRRRMELDLLQWELVLEEGDWVLDVHIPAGCPMTHGLCRDSYRQAAAFVREYMSGRDIKAFVCHSWLLSPQLGRILPETSNIVKFQRDYRLVPVLSDDHQLFERVFGLKTTDLSGLPRDTTLRSRVLEYLSAGNVIHDAAGFMMWNELEYNENQ</sequence>
<dbReference type="Pfam" id="PF18164">
    <property type="entry name" value="GNAT_C"/>
    <property type="match status" value="1"/>
</dbReference>
<name>A0ABQ4NC32_9BACL</name>
<feature type="domain" description="GNAT-like C-terminal" evidence="2">
    <location>
        <begin position="141"/>
        <end position="363"/>
    </location>
</feature>
<reference evidence="3 4" key="1">
    <citation type="submission" date="2021-04" db="EMBL/GenBank/DDBJ databases">
        <title>Draft genome sequence of Paenibacillus cisolokensis, LC2-13A.</title>
        <authorList>
            <person name="Uke A."/>
            <person name="Chhe C."/>
            <person name="Baramee S."/>
            <person name="Kosugi A."/>
        </authorList>
    </citation>
    <scope>NUCLEOTIDE SEQUENCE [LARGE SCALE GENOMIC DNA]</scope>
    <source>
        <strain evidence="3 4">LC2-13A</strain>
    </source>
</reference>
<evidence type="ECO:0000259" key="2">
    <source>
        <dbReference type="Pfam" id="PF18164"/>
    </source>
</evidence>
<evidence type="ECO:0000313" key="3">
    <source>
        <dbReference type="EMBL" id="GIQ65494.1"/>
    </source>
</evidence>
<evidence type="ECO:0000259" key="1">
    <source>
        <dbReference type="Pfam" id="PF18082"/>
    </source>
</evidence>
<evidence type="ECO:0008006" key="5">
    <source>
        <dbReference type="Google" id="ProtNLM"/>
    </source>
</evidence>
<gene>
    <name evidence="3" type="ORF">PACILC2_40620</name>
</gene>
<dbReference type="Gene3D" id="3.40.630.120">
    <property type="match status" value="1"/>
</dbReference>
<dbReference type="Pfam" id="PF18082">
    <property type="entry name" value="NAT_N"/>
    <property type="match status" value="1"/>
</dbReference>
<keyword evidence="4" id="KW-1185">Reference proteome</keyword>
<dbReference type="Proteomes" id="UP000680304">
    <property type="component" value="Unassembled WGS sequence"/>
</dbReference>
<dbReference type="RefSeq" id="WP_213529958.1">
    <property type="nucleotide sequence ID" value="NZ_BOVJ01000135.1"/>
</dbReference>
<dbReference type="EMBL" id="BOVJ01000135">
    <property type="protein sequence ID" value="GIQ65494.1"/>
    <property type="molecule type" value="Genomic_DNA"/>
</dbReference>
<evidence type="ECO:0000313" key="4">
    <source>
        <dbReference type="Proteomes" id="UP000680304"/>
    </source>
</evidence>
<organism evidence="3 4">
    <name type="scientific">Paenibacillus cisolokensis</name>
    <dbReference type="NCBI Taxonomy" id="1658519"/>
    <lineage>
        <taxon>Bacteria</taxon>
        <taxon>Bacillati</taxon>
        <taxon>Bacillota</taxon>
        <taxon>Bacilli</taxon>
        <taxon>Bacillales</taxon>
        <taxon>Paenibacillaceae</taxon>
        <taxon>Paenibacillus</taxon>
    </lineage>
</organism>
<dbReference type="InterPro" id="IPR041644">
    <property type="entry name" value="GNAT_C"/>
</dbReference>